<feature type="transmembrane region" description="Helical" evidence="11">
    <location>
        <begin position="113"/>
        <end position="131"/>
    </location>
</feature>
<gene>
    <name evidence="14" type="ORF">ACFP1K_32175</name>
</gene>
<dbReference type="InterPro" id="IPR005467">
    <property type="entry name" value="His_kinase_dom"/>
</dbReference>
<evidence type="ECO:0000313" key="14">
    <source>
        <dbReference type="EMBL" id="MFC6085862.1"/>
    </source>
</evidence>
<dbReference type="Pfam" id="PF00512">
    <property type="entry name" value="HisKA"/>
    <property type="match status" value="1"/>
</dbReference>
<dbReference type="InterPro" id="IPR004358">
    <property type="entry name" value="Sig_transdc_His_kin-like_C"/>
</dbReference>
<evidence type="ECO:0000256" key="7">
    <source>
        <dbReference type="ARBA" id="ARBA00022777"/>
    </source>
</evidence>
<dbReference type="PRINTS" id="PR00344">
    <property type="entry name" value="BCTRLSENSOR"/>
</dbReference>
<evidence type="ECO:0000256" key="3">
    <source>
        <dbReference type="ARBA" id="ARBA00012438"/>
    </source>
</evidence>
<evidence type="ECO:0000256" key="4">
    <source>
        <dbReference type="ARBA" id="ARBA00022553"/>
    </source>
</evidence>
<evidence type="ECO:0000256" key="2">
    <source>
        <dbReference type="ARBA" id="ARBA00004236"/>
    </source>
</evidence>
<keyword evidence="9" id="KW-0902">Two-component regulatory system</keyword>
<keyword evidence="15" id="KW-1185">Reference proteome</keyword>
<evidence type="ECO:0000259" key="13">
    <source>
        <dbReference type="PROSITE" id="PS50885"/>
    </source>
</evidence>
<name>A0ABW1NT00_9ACTN</name>
<protein>
    <recommendedName>
        <fullName evidence="3">histidine kinase</fullName>
        <ecNumber evidence="3">2.7.13.3</ecNumber>
    </recommendedName>
</protein>
<keyword evidence="14" id="KW-0547">Nucleotide-binding</keyword>
<evidence type="ECO:0000256" key="5">
    <source>
        <dbReference type="ARBA" id="ARBA00022679"/>
    </source>
</evidence>
<dbReference type="Proteomes" id="UP001596137">
    <property type="component" value="Unassembled WGS sequence"/>
</dbReference>
<dbReference type="PROSITE" id="PS50109">
    <property type="entry name" value="HIS_KIN"/>
    <property type="match status" value="1"/>
</dbReference>
<dbReference type="InterPro" id="IPR050428">
    <property type="entry name" value="TCS_sensor_his_kinase"/>
</dbReference>
<dbReference type="CDD" id="cd00082">
    <property type="entry name" value="HisKA"/>
    <property type="match status" value="1"/>
</dbReference>
<comment type="subcellular location">
    <subcellularLocation>
        <location evidence="2">Cell membrane</location>
    </subcellularLocation>
</comment>
<comment type="caution">
    <text evidence="14">The sequence shown here is derived from an EMBL/GenBank/DDBJ whole genome shotgun (WGS) entry which is preliminary data.</text>
</comment>
<dbReference type="InterPro" id="IPR003660">
    <property type="entry name" value="HAMP_dom"/>
</dbReference>
<evidence type="ECO:0000256" key="10">
    <source>
        <dbReference type="ARBA" id="ARBA00023136"/>
    </source>
</evidence>
<dbReference type="SUPFAM" id="SSF55874">
    <property type="entry name" value="ATPase domain of HSP90 chaperone/DNA topoisomerase II/histidine kinase"/>
    <property type="match status" value="1"/>
</dbReference>
<sequence length="404" mass="44507">MSGRTTGGAWEARLRSTARRVAEGARRGPGLRARFTLIYSSLFFAAGSVLLWATYLLTATALNREFYVRVAGPEEPIVTEPGRPVIAIMKRDMIARIDEAKAQVLEDLLNNSVIIMVAVGVLAIVLGHMMASRALRPLHRVTVTARRLSESTLHERIALSGPNDDVKRLADTFDGMLDRLQRAFDAQRRFALNASHELRTPLAINRTLLEVAMEEPEPSEDLVRLGKALLSTNARHERLIEGLLLLTRSEQEVITPKPVQVDELVDAVVESLDPMARRRRILVLRRTVPAEAAGDPVLIERCVFNLLENALKYNVKGGTVEIAVTREQEAVVVRVENTGPQIPGYEVGELFEPFRRLQDRVGAAHGSGLGLSIVRAIVVAHRGEVEAAARAEGGLVVTMRFPVP</sequence>
<keyword evidence="6 11" id="KW-0812">Transmembrane</keyword>
<evidence type="ECO:0000313" key="15">
    <source>
        <dbReference type="Proteomes" id="UP001596137"/>
    </source>
</evidence>
<proteinExistence type="predicted"/>
<keyword evidence="7" id="KW-0418">Kinase</keyword>
<evidence type="ECO:0000256" key="11">
    <source>
        <dbReference type="SAM" id="Phobius"/>
    </source>
</evidence>
<keyword evidence="5" id="KW-0808">Transferase</keyword>
<feature type="domain" description="Histidine kinase" evidence="12">
    <location>
        <begin position="193"/>
        <end position="404"/>
    </location>
</feature>
<dbReference type="InterPro" id="IPR036097">
    <property type="entry name" value="HisK_dim/P_sf"/>
</dbReference>
<dbReference type="Gene3D" id="6.10.340.10">
    <property type="match status" value="1"/>
</dbReference>
<dbReference type="InterPro" id="IPR036890">
    <property type="entry name" value="HATPase_C_sf"/>
</dbReference>
<dbReference type="EMBL" id="JBHSRF010000071">
    <property type="protein sequence ID" value="MFC6085862.1"/>
    <property type="molecule type" value="Genomic_DNA"/>
</dbReference>
<evidence type="ECO:0000256" key="9">
    <source>
        <dbReference type="ARBA" id="ARBA00023012"/>
    </source>
</evidence>
<dbReference type="PANTHER" id="PTHR45436:SF5">
    <property type="entry name" value="SENSOR HISTIDINE KINASE TRCS"/>
    <property type="match status" value="1"/>
</dbReference>
<evidence type="ECO:0000256" key="6">
    <source>
        <dbReference type="ARBA" id="ARBA00022692"/>
    </source>
</evidence>
<dbReference type="Gene3D" id="1.10.287.130">
    <property type="match status" value="1"/>
</dbReference>
<dbReference type="SMART" id="SM00388">
    <property type="entry name" value="HisKA"/>
    <property type="match status" value="1"/>
</dbReference>
<accession>A0ABW1NT00</accession>
<dbReference type="InterPro" id="IPR003661">
    <property type="entry name" value="HisK_dim/P_dom"/>
</dbReference>
<evidence type="ECO:0000256" key="8">
    <source>
        <dbReference type="ARBA" id="ARBA00022989"/>
    </source>
</evidence>
<dbReference type="GO" id="GO:0005524">
    <property type="term" value="F:ATP binding"/>
    <property type="evidence" value="ECO:0007669"/>
    <property type="project" value="UniProtKB-KW"/>
</dbReference>
<keyword evidence="8 11" id="KW-1133">Transmembrane helix</keyword>
<comment type="catalytic activity">
    <reaction evidence="1">
        <text>ATP + protein L-histidine = ADP + protein N-phospho-L-histidine.</text>
        <dbReference type="EC" id="2.7.13.3"/>
    </reaction>
</comment>
<dbReference type="Pfam" id="PF00672">
    <property type="entry name" value="HAMP"/>
    <property type="match status" value="1"/>
</dbReference>
<dbReference type="PANTHER" id="PTHR45436">
    <property type="entry name" value="SENSOR HISTIDINE KINASE YKOH"/>
    <property type="match status" value="1"/>
</dbReference>
<keyword evidence="4" id="KW-0597">Phosphoprotein</keyword>
<dbReference type="Pfam" id="PF02518">
    <property type="entry name" value="HATPase_c"/>
    <property type="match status" value="1"/>
</dbReference>
<keyword evidence="10 11" id="KW-0472">Membrane</keyword>
<feature type="domain" description="HAMP" evidence="13">
    <location>
        <begin position="132"/>
        <end position="185"/>
    </location>
</feature>
<dbReference type="Gene3D" id="3.30.565.10">
    <property type="entry name" value="Histidine kinase-like ATPase, C-terminal domain"/>
    <property type="match status" value="1"/>
</dbReference>
<evidence type="ECO:0000256" key="1">
    <source>
        <dbReference type="ARBA" id="ARBA00000085"/>
    </source>
</evidence>
<dbReference type="EC" id="2.7.13.3" evidence="3"/>
<feature type="transmembrane region" description="Helical" evidence="11">
    <location>
        <begin position="36"/>
        <end position="57"/>
    </location>
</feature>
<dbReference type="InterPro" id="IPR003594">
    <property type="entry name" value="HATPase_dom"/>
</dbReference>
<dbReference type="SUPFAM" id="SSF158472">
    <property type="entry name" value="HAMP domain-like"/>
    <property type="match status" value="1"/>
</dbReference>
<organism evidence="14 15">
    <name type="scientific">Sphaerisporangium aureirubrum</name>
    <dbReference type="NCBI Taxonomy" id="1544736"/>
    <lineage>
        <taxon>Bacteria</taxon>
        <taxon>Bacillati</taxon>
        <taxon>Actinomycetota</taxon>
        <taxon>Actinomycetes</taxon>
        <taxon>Streptosporangiales</taxon>
        <taxon>Streptosporangiaceae</taxon>
        <taxon>Sphaerisporangium</taxon>
    </lineage>
</organism>
<evidence type="ECO:0000259" key="12">
    <source>
        <dbReference type="PROSITE" id="PS50109"/>
    </source>
</evidence>
<dbReference type="RefSeq" id="WP_380760451.1">
    <property type="nucleotide sequence ID" value="NZ_JBHSRF010000071.1"/>
</dbReference>
<keyword evidence="14" id="KW-0067">ATP-binding</keyword>
<dbReference type="SMART" id="SM00304">
    <property type="entry name" value="HAMP"/>
    <property type="match status" value="1"/>
</dbReference>
<reference evidence="15" key="1">
    <citation type="journal article" date="2019" name="Int. J. Syst. Evol. Microbiol.">
        <title>The Global Catalogue of Microorganisms (GCM) 10K type strain sequencing project: providing services to taxonomists for standard genome sequencing and annotation.</title>
        <authorList>
            <consortium name="The Broad Institute Genomics Platform"/>
            <consortium name="The Broad Institute Genome Sequencing Center for Infectious Disease"/>
            <person name="Wu L."/>
            <person name="Ma J."/>
        </authorList>
    </citation>
    <scope>NUCLEOTIDE SEQUENCE [LARGE SCALE GENOMIC DNA]</scope>
    <source>
        <strain evidence="15">JCM 30346</strain>
    </source>
</reference>
<dbReference type="SUPFAM" id="SSF47384">
    <property type="entry name" value="Homodimeric domain of signal transducing histidine kinase"/>
    <property type="match status" value="1"/>
</dbReference>
<dbReference type="SMART" id="SM00387">
    <property type="entry name" value="HATPase_c"/>
    <property type="match status" value="1"/>
</dbReference>
<dbReference type="CDD" id="cd06225">
    <property type="entry name" value="HAMP"/>
    <property type="match status" value="1"/>
</dbReference>
<dbReference type="PROSITE" id="PS50885">
    <property type="entry name" value="HAMP"/>
    <property type="match status" value="1"/>
</dbReference>